<feature type="region of interest" description="Disordered" evidence="1">
    <location>
        <begin position="15"/>
        <end position="65"/>
    </location>
</feature>
<reference evidence="2" key="2">
    <citation type="journal article" date="2015" name="Data Brief">
        <title>Shoot transcriptome of the giant reed, Arundo donax.</title>
        <authorList>
            <person name="Barrero R.A."/>
            <person name="Guerrero F.D."/>
            <person name="Moolhuijzen P."/>
            <person name="Goolsby J.A."/>
            <person name="Tidwell J."/>
            <person name="Bellgard S.E."/>
            <person name="Bellgard M.I."/>
        </authorList>
    </citation>
    <scope>NUCLEOTIDE SEQUENCE</scope>
    <source>
        <tissue evidence="2">Shoot tissue taken approximately 20 cm above the soil surface</tissue>
    </source>
</reference>
<evidence type="ECO:0000313" key="2">
    <source>
        <dbReference type="EMBL" id="JAD40875.1"/>
    </source>
</evidence>
<sequence length="65" mass="6692">MAGLSLAARVEQAAARIEPGGGSKQRSGRQIGARGRQDSSSAVTRSRGGGWSLGSRGRARGGQRR</sequence>
<protein>
    <submittedName>
        <fullName evidence="2">Uncharacterized protein</fullName>
    </submittedName>
</protein>
<evidence type="ECO:0000256" key="1">
    <source>
        <dbReference type="SAM" id="MobiDB-lite"/>
    </source>
</evidence>
<name>A0A0A8ZVU7_ARUDO</name>
<organism evidence="2">
    <name type="scientific">Arundo donax</name>
    <name type="common">Giant reed</name>
    <name type="synonym">Donax arundinaceus</name>
    <dbReference type="NCBI Taxonomy" id="35708"/>
    <lineage>
        <taxon>Eukaryota</taxon>
        <taxon>Viridiplantae</taxon>
        <taxon>Streptophyta</taxon>
        <taxon>Embryophyta</taxon>
        <taxon>Tracheophyta</taxon>
        <taxon>Spermatophyta</taxon>
        <taxon>Magnoliopsida</taxon>
        <taxon>Liliopsida</taxon>
        <taxon>Poales</taxon>
        <taxon>Poaceae</taxon>
        <taxon>PACMAD clade</taxon>
        <taxon>Arundinoideae</taxon>
        <taxon>Arundineae</taxon>
        <taxon>Arundo</taxon>
    </lineage>
</organism>
<dbReference type="AlphaFoldDB" id="A0A0A8ZVU7"/>
<proteinExistence type="predicted"/>
<reference evidence="2" key="1">
    <citation type="submission" date="2014-09" db="EMBL/GenBank/DDBJ databases">
        <authorList>
            <person name="Magalhaes I.L.F."/>
            <person name="Oliveira U."/>
            <person name="Santos F.R."/>
            <person name="Vidigal T.H.D.A."/>
            <person name="Brescovit A.D."/>
            <person name="Santos A.J."/>
        </authorList>
    </citation>
    <scope>NUCLEOTIDE SEQUENCE</scope>
    <source>
        <tissue evidence="2">Shoot tissue taken approximately 20 cm above the soil surface</tissue>
    </source>
</reference>
<accession>A0A0A8ZVU7</accession>
<dbReference type="EMBL" id="GBRH01257020">
    <property type="protein sequence ID" value="JAD40875.1"/>
    <property type="molecule type" value="Transcribed_RNA"/>
</dbReference>